<protein>
    <submittedName>
        <fullName evidence="3">Thioesterase family protein</fullName>
    </submittedName>
</protein>
<dbReference type="EMBL" id="JAGPXD010000004">
    <property type="protein sequence ID" value="KAH7359104.1"/>
    <property type="molecule type" value="Genomic_DNA"/>
</dbReference>
<dbReference type="Pfam" id="PF03061">
    <property type="entry name" value="4HBT"/>
    <property type="match status" value="1"/>
</dbReference>
<dbReference type="InterPro" id="IPR029069">
    <property type="entry name" value="HotDog_dom_sf"/>
</dbReference>
<feature type="domain" description="Thioesterase" evidence="2">
    <location>
        <begin position="189"/>
        <end position="257"/>
    </location>
</feature>
<comment type="caution">
    <text evidence="3">The sequence shown here is derived from an EMBL/GenBank/DDBJ whole genome shotgun (WGS) entry which is preliminary data.</text>
</comment>
<name>A0A8K0X1W0_9PEZI</name>
<organism evidence="3 4">
    <name type="scientific">Plectosphaerella cucumerina</name>
    <dbReference type="NCBI Taxonomy" id="40658"/>
    <lineage>
        <taxon>Eukaryota</taxon>
        <taxon>Fungi</taxon>
        <taxon>Dikarya</taxon>
        <taxon>Ascomycota</taxon>
        <taxon>Pezizomycotina</taxon>
        <taxon>Sordariomycetes</taxon>
        <taxon>Hypocreomycetidae</taxon>
        <taxon>Glomerellales</taxon>
        <taxon>Plectosphaerellaceae</taxon>
        <taxon>Plectosphaerella</taxon>
    </lineage>
</organism>
<evidence type="ECO:0000313" key="3">
    <source>
        <dbReference type="EMBL" id="KAH7359104.1"/>
    </source>
</evidence>
<dbReference type="PANTHER" id="PTHR47260">
    <property type="entry name" value="UPF0644 PROTEIN PB2B4.06"/>
    <property type="match status" value="1"/>
</dbReference>
<dbReference type="AlphaFoldDB" id="A0A8K0X1W0"/>
<evidence type="ECO:0000256" key="1">
    <source>
        <dbReference type="SAM" id="Phobius"/>
    </source>
</evidence>
<dbReference type="SUPFAM" id="SSF54637">
    <property type="entry name" value="Thioesterase/thiol ester dehydrase-isomerase"/>
    <property type="match status" value="1"/>
</dbReference>
<keyword evidence="1" id="KW-0472">Membrane</keyword>
<dbReference type="OrthoDB" id="506431at2759"/>
<dbReference type="InterPro" id="IPR006683">
    <property type="entry name" value="Thioestr_dom"/>
</dbReference>
<evidence type="ECO:0000313" key="4">
    <source>
        <dbReference type="Proteomes" id="UP000813385"/>
    </source>
</evidence>
<dbReference type="Gene3D" id="3.10.129.10">
    <property type="entry name" value="Hotdog Thioesterase"/>
    <property type="match status" value="1"/>
</dbReference>
<dbReference type="CDD" id="cd03443">
    <property type="entry name" value="PaaI_thioesterase"/>
    <property type="match status" value="1"/>
</dbReference>
<keyword evidence="1" id="KW-1133">Transmembrane helix</keyword>
<gene>
    <name evidence="3" type="ORF">B0T11DRAFT_112042</name>
</gene>
<feature type="transmembrane region" description="Helical" evidence="1">
    <location>
        <begin position="59"/>
        <end position="82"/>
    </location>
</feature>
<keyword evidence="4" id="KW-1185">Reference proteome</keyword>
<reference evidence="3" key="1">
    <citation type="journal article" date="2021" name="Nat. Commun.">
        <title>Genetic determinants of endophytism in the Arabidopsis root mycobiome.</title>
        <authorList>
            <person name="Mesny F."/>
            <person name="Miyauchi S."/>
            <person name="Thiergart T."/>
            <person name="Pickel B."/>
            <person name="Atanasova L."/>
            <person name="Karlsson M."/>
            <person name="Huettel B."/>
            <person name="Barry K.W."/>
            <person name="Haridas S."/>
            <person name="Chen C."/>
            <person name="Bauer D."/>
            <person name="Andreopoulos W."/>
            <person name="Pangilinan J."/>
            <person name="LaButti K."/>
            <person name="Riley R."/>
            <person name="Lipzen A."/>
            <person name="Clum A."/>
            <person name="Drula E."/>
            <person name="Henrissat B."/>
            <person name="Kohler A."/>
            <person name="Grigoriev I.V."/>
            <person name="Martin F.M."/>
            <person name="Hacquard S."/>
        </authorList>
    </citation>
    <scope>NUCLEOTIDE SEQUENCE</scope>
    <source>
        <strain evidence="3">MPI-CAGE-AT-0016</strain>
    </source>
</reference>
<keyword evidence="1" id="KW-0812">Transmembrane</keyword>
<proteinExistence type="predicted"/>
<dbReference type="Proteomes" id="UP000813385">
    <property type="component" value="Unassembled WGS sequence"/>
</dbReference>
<sequence length="291" mass="31414">MAPILPGSARRVLAQHRGFLPGVVVRSNLPARTAFACRTNATAAQGSRSNQTKSQTRKFLGYAFFGIAFASLGFAAAIGPVMPKVLKLLKPLSDEESLMAYRPDNDEARQVEQHINSCDLAQKLRGTPNMRESRPHLKLPEPFRQHNLTGGTLTGPGRLTVPPLAWVEEGGKSLVTIMHIGTDVCGHPGIVHGGLLATLLDEGLARCCFEALPSKVAVTAKLEVNYRKPTKAGQYVVLRAKTTRVEGRKAWVEGHIETLVPEGETPAVLVEASGLFISPNSNALRLLSNFV</sequence>
<evidence type="ECO:0000259" key="2">
    <source>
        <dbReference type="Pfam" id="PF03061"/>
    </source>
</evidence>
<dbReference type="PANTHER" id="PTHR47260:SF7">
    <property type="entry name" value="THIOESTERASE FAMILY PROTEIN (AFU_ORTHOLOGUE AFUA_1G10800)"/>
    <property type="match status" value="1"/>
</dbReference>
<dbReference type="InterPro" id="IPR052061">
    <property type="entry name" value="PTE-AB_protein"/>
</dbReference>
<accession>A0A8K0X1W0</accession>